<accession>A0A927PYM4</accession>
<evidence type="ECO:0000313" key="2">
    <source>
        <dbReference type="EMBL" id="MBD8868468.1"/>
    </source>
</evidence>
<keyword evidence="1" id="KW-1133">Transmembrane helix</keyword>
<keyword evidence="1" id="KW-0472">Membrane</keyword>
<dbReference type="PANTHER" id="PTHR37305">
    <property type="entry name" value="INTEGRAL MEMBRANE PROTEIN-RELATED"/>
    <property type="match status" value="1"/>
</dbReference>
<feature type="transmembrane region" description="Helical" evidence="1">
    <location>
        <begin position="117"/>
        <end position="143"/>
    </location>
</feature>
<feature type="transmembrane region" description="Helical" evidence="1">
    <location>
        <begin position="187"/>
        <end position="210"/>
    </location>
</feature>
<dbReference type="Proteomes" id="UP000616839">
    <property type="component" value="Unassembled WGS sequence"/>
</dbReference>
<dbReference type="AlphaFoldDB" id="A0A927PYM4"/>
<comment type="caution">
    <text evidence="2">The sequence shown here is derived from an EMBL/GenBank/DDBJ whole genome shotgun (WGS) entry which is preliminary data.</text>
</comment>
<evidence type="ECO:0000256" key="1">
    <source>
        <dbReference type="SAM" id="Phobius"/>
    </source>
</evidence>
<evidence type="ECO:0008006" key="4">
    <source>
        <dbReference type="Google" id="ProtNLM"/>
    </source>
</evidence>
<feature type="transmembrane region" description="Helical" evidence="1">
    <location>
        <begin position="19"/>
        <end position="40"/>
    </location>
</feature>
<reference evidence="2" key="1">
    <citation type="submission" date="2020-09" db="EMBL/GenBank/DDBJ databases">
        <title>Nocardioides sp. strain MJB4 16S ribosomal RNA gene Genome sequencing and assembly.</title>
        <authorList>
            <person name="Kim I."/>
        </authorList>
    </citation>
    <scope>NUCLEOTIDE SEQUENCE</scope>
    <source>
        <strain evidence="2">MJB4</strain>
    </source>
</reference>
<feature type="transmembrane region" description="Helical" evidence="1">
    <location>
        <begin position="73"/>
        <end position="91"/>
    </location>
</feature>
<feature type="transmembrane region" description="Helical" evidence="1">
    <location>
        <begin position="163"/>
        <end position="180"/>
    </location>
</feature>
<dbReference type="EMBL" id="JACYXZ010000001">
    <property type="protein sequence ID" value="MBD8868468.1"/>
    <property type="molecule type" value="Genomic_DNA"/>
</dbReference>
<gene>
    <name evidence="2" type="ORF">IE331_02425</name>
</gene>
<dbReference type="RefSeq" id="WP_192140128.1">
    <property type="nucleotide sequence ID" value="NZ_JACYXZ010000001.1"/>
</dbReference>
<evidence type="ECO:0000313" key="3">
    <source>
        <dbReference type="Proteomes" id="UP000616839"/>
    </source>
</evidence>
<protein>
    <recommendedName>
        <fullName evidence="4">ABC transporter permease</fullName>
    </recommendedName>
</protein>
<feature type="transmembrane region" description="Helical" evidence="1">
    <location>
        <begin position="245"/>
        <end position="267"/>
    </location>
</feature>
<name>A0A927PYM4_9ACTN</name>
<keyword evidence="3" id="KW-1185">Reference proteome</keyword>
<dbReference type="PANTHER" id="PTHR37305:SF1">
    <property type="entry name" value="MEMBRANE PROTEIN"/>
    <property type="match status" value="1"/>
</dbReference>
<keyword evidence="1" id="KW-0812">Transmembrane</keyword>
<organism evidence="2 3">
    <name type="scientific">Nocardioides donggukensis</name>
    <dbReference type="NCBI Taxonomy" id="2774019"/>
    <lineage>
        <taxon>Bacteria</taxon>
        <taxon>Bacillati</taxon>
        <taxon>Actinomycetota</taxon>
        <taxon>Actinomycetes</taxon>
        <taxon>Propionibacteriales</taxon>
        <taxon>Nocardioidaceae</taxon>
        <taxon>Nocardioides</taxon>
    </lineage>
</organism>
<sequence length="272" mass="29815">MSDAFAYEWRRITTLRSTWWLSIGAVVLGVGLTFLVAMALRLSGAEMVAEAMSADDSLIVLEMLTTQFSNFDPMFYLVAYIVAIIGIFSWGHEYRHGMIRATLTAVPQRRAVWTAKYAVAAGWTATVVLVTCLLSFAVAALWLAGLGLDVDLPALAAAVVRRMGYTVLLTWVVMSLTVLVRNQTFALVVMYLWPMAIETVVKGIFTIPGLSEHRELTRFLPFNAGGRIMQREPSADAVFGDPLNAVGGLVVFGLFAAVLMVLALALFERRDA</sequence>
<proteinExistence type="predicted"/>